<dbReference type="Proteomes" id="UP000692954">
    <property type="component" value="Unassembled WGS sequence"/>
</dbReference>
<dbReference type="EMBL" id="CAJJDN010000006">
    <property type="protein sequence ID" value="CAD8051980.1"/>
    <property type="molecule type" value="Genomic_DNA"/>
</dbReference>
<keyword evidence="3" id="KW-1185">Reference proteome</keyword>
<gene>
    <name evidence="2" type="ORF">PSON_ATCC_30995.1.T0060176</name>
</gene>
<keyword evidence="1" id="KW-0472">Membrane</keyword>
<keyword evidence="1" id="KW-1133">Transmembrane helix</keyword>
<name>A0A8S1K8R8_9CILI</name>
<reference evidence="2" key="1">
    <citation type="submission" date="2021-01" db="EMBL/GenBank/DDBJ databases">
        <authorList>
            <consortium name="Genoscope - CEA"/>
            <person name="William W."/>
        </authorList>
    </citation>
    <scope>NUCLEOTIDE SEQUENCE</scope>
</reference>
<evidence type="ECO:0000256" key="1">
    <source>
        <dbReference type="SAM" id="Phobius"/>
    </source>
</evidence>
<organism evidence="2 3">
    <name type="scientific">Paramecium sonneborni</name>
    <dbReference type="NCBI Taxonomy" id="65129"/>
    <lineage>
        <taxon>Eukaryota</taxon>
        <taxon>Sar</taxon>
        <taxon>Alveolata</taxon>
        <taxon>Ciliophora</taxon>
        <taxon>Intramacronucleata</taxon>
        <taxon>Oligohymenophorea</taxon>
        <taxon>Peniculida</taxon>
        <taxon>Parameciidae</taxon>
        <taxon>Paramecium</taxon>
    </lineage>
</organism>
<comment type="caution">
    <text evidence="2">The sequence shown here is derived from an EMBL/GenBank/DDBJ whole genome shotgun (WGS) entry which is preliminary data.</text>
</comment>
<evidence type="ECO:0000313" key="2">
    <source>
        <dbReference type="EMBL" id="CAD8051980.1"/>
    </source>
</evidence>
<dbReference type="OrthoDB" id="10543904at2759"/>
<proteinExistence type="predicted"/>
<keyword evidence="1" id="KW-0812">Transmembrane</keyword>
<dbReference type="AlphaFoldDB" id="A0A8S1K8R8"/>
<accession>A0A8S1K8R8</accession>
<sequence length="113" mass="13491">MFNYIAMNEQRVREGVQKFEPAVGARKYIDQEYQHALESFNTRIYEINYTIITLLIIVQNKNLNAPEYVLQANVFVVISLVLFFKIYLLRSFTFQILTTITQTVTRQKIQYWL</sequence>
<evidence type="ECO:0000313" key="3">
    <source>
        <dbReference type="Proteomes" id="UP000692954"/>
    </source>
</evidence>
<feature type="transmembrane region" description="Helical" evidence="1">
    <location>
        <begin position="68"/>
        <end position="88"/>
    </location>
</feature>
<protein>
    <submittedName>
        <fullName evidence="2">Uncharacterized protein</fullName>
    </submittedName>
</protein>